<comment type="similarity">
    <text evidence="1">Belongs to the universal ribosomal protein uL2 family.</text>
</comment>
<dbReference type="Gene3D" id="2.30.30.30">
    <property type="match status" value="1"/>
</dbReference>
<dbReference type="PANTHER" id="PTHR13691:SF73">
    <property type="entry name" value="LARGE RIBOSOMAL SUBUNIT PROTEIN UL2M"/>
    <property type="match status" value="1"/>
</dbReference>
<dbReference type="WBParaSite" id="SSLN_0001696401-mRNA-1">
    <property type="protein sequence ID" value="SSLN_0001696401-mRNA-1"/>
    <property type="gene ID" value="SSLN_0001696401"/>
</dbReference>
<dbReference type="GO" id="GO:0003723">
    <property type="term" value="F:RNA binding"/>
    <property type="evidence" value="ECO:0007669"/>
    <property type="project" value="TreeGrafter"/>
</dbReference>
<evidence type="ECO:0000256" key="1">
    <source>
        <dbReference type="ARBA" id="ARBA00005636"/>
    </source>
</evidence>
<protein>
    <submittedName>
        <fullName evidence="5">Ribosomal_L2_C domain-containing protein</fullName>
    </submittedName>
</protein>
<dbReference type="PANTHER" id="PTHR13691">
    <property type="entry name" value="RIBOSOMAL PROTEIN L2"/>
    <property type="match status" value="1"/>
</dbReference>
<dbReference type="SMART" id="SM01382">
    <property type="entry name" value="Ribosomal_L2_C"/>
    <property type="match status" value="1"/>
</dbReference>
<dbReference type="GO" id="GO:0005762">
    <property type="term" value="C:mitochondrial large ribosomal subunit"/>
    <property type="evidence" value="ECO:0007669"/>
    <property type="project" value="TreeGrafter"/>
</dbReference>
<dbReference type="AlphaFoldDB" id="A0A183TIP5"/>
<accession>A0A183TIP5</accession>
<keyword evidence="3" id="KW-0687">Ribonucleoprotein</keyword>
<sequence>LPVGTQVCLLELRPGDGATFCRAAGTSATVIRRGACVHDLETLRQRQSDLLSAGGLGDEFTCSVQVSSTRREIRLLPTCVVVVGQVSNEHHDKEKYRKFGEKNWHGIKQRSGLYQKKTGRFGRKIHPVEPVLDCTEELPPPALIQAKFTLPDIPEFIRQHEREVYSDLLQIRRPRIRPVPGPNNALPHTLAPFTWRHN</sequence>
<dbReference type="GO" id="GO:0003735">
    <property type="term" value="F:structural constituent of ribosome"/>
    <property type="evidence" value="ECO:0007669"/>
    <property type="project" value="InterPro"/>
</dbReference>
<proteinExistence type="inferred from homology"/>
<dbReference type="GO" id="GO:0032543">
    <property type="term" value="P:mitochondrial translation"/>
    <property type="evidence" value="ECO:0007669"/>
    <property type="project" value="TreeGrafter"/>
</dbReference>
<name>A0A183TIP5_SCHSO</name>
<evidence type="ECO:0000259" key="4">
    <source>
        <dbReference type="SMART" id="SM01382"/>
    </source>
</evidence>
<dbReference type="InterPro" id="IPR002171">
    <property type="entry name" value="Ribosomal_uL2"/>
</dbReference>
<dbReference type="Pfam" id="PF03947">
    <property type="entry name" value="Ribosomal_L2_C"/>
    <property type="match status" value="1"/>
</dbReference>
<organism evidence="5">
    <name type="scientific">Schistocephalus solidus</name>
    <name type="common">Tapeworm</name>
    <dbReference type="NCBI Taxonomy" id="70667"/>
    <lineage>
        <taxon>Eukaryota</taxon>
        <taxon>Metazoa</taxon>
        <taxon>Spiralia</taxon>
        <taxon>Lophotrochozoa</taxon>
        <taxon>Platyhelminthes</taxon>
        <taxon>Cestoda</taxon>
        <taxon>Eucestoda</taxon>
        <taxon>Diphyllobothriidea</taxon>
        <taxon>Diphyllobothriidae</taxon>
        <taxon>Schistocephalus</taxon>
    </lineage>
</organism>
<feature type="domain" description="Large ribosomal subunit protein uL2 C-terminal" evidence="4">
    <location>
        <begin position="1"/>
        <end position="134"/>
    </location>
</feature>
<keyword evidence="2" id="KW-0689">Ribosomal protein</keyword>
<reference evidence="5" key="1">
    <citation type="submission" date="2016-06" db="UniProtKB">
        <authorList>
            <consortium name="WormBaseParasite"/>
        </authorList>
    </citation>
    <scope>IDENTIFICATION</scope>
</reference>
<evidence type="ECO:0000256" key="3">
    <source>
        <dbReference type="ARBA" id="ARBA00023274"/>
    </source>
</evidence>
<dbReference type="InterPro" id="IPR008991">
    <property type="entry name" value="Translation_prot_SH3-like_sf"/>
</dbReference>
<dbReference type="InterPro" id="IPR022669">
    <property type="entry name" value="Ribosomal_uL2_C"/>
</dbReference>
<dbReference type="SUPFAM" id="SSF50104">
    <property type="entry name" value="Translation proteins SH3-like domain"/>
    <property type="match status" value="1"/>
</dbReference>
<evidence type="ECO:0000256" key="2">
    <source>
        <dbReference type="ARBA" id="ARBA00022980"/>
    </source>
</evidence>
<evidence type="ECO:0000313" key="5">
    <source>
        <dbReference type="WBParaSite" id="SSLN_0001696401-mRNA-1"/>
    </source>
</evidence>
<dbReference type="InterPro" id="IPR014722">
    <property type="entry name" value="Rib_uL2_dom2"/>
</dbReference>